<evidence type="ECO:0000256" key="3">
    <source>
        <dbReference type="ARBA" id="ARBA00022840"/>
    </source>
</evidence>
<dbReference type="AlphaFoldDB" id="A0A853EFE3"/>
<sequence length="279" mass="29959">MTSVLRFDGVSLRRGETRILNQVSWDVDEGEHWVILGPNGAGKTTIARMAAARLFPTQGTVEVLAERLGRVDVTELHPRIGLCSSALAARVDQGEDVLGIVLSASYGQVGRWREEYEDFDIDRARGLLAALGAGHLAERRWAGLSSGERKRVELARALMPDPELLILDEPAAGLDLAGREQFLASLSEIISSPGAPSMLLVTHHLEEIPTGFTHALALRRGRIQGAGPLEQVITGEVMSATFDLPLEVRQDRGRYWARGAVDGAPGAAGAVETAPAPAH</sequence>
<dbReference type="GO" id="GO:0022857">
    <property type="term" value="F:transmembrane transporter activity"/>
    <property type="evidence" value="ECO:0007669"/>
    <property type="project" value="UniProtKB-ARBA"/>
</dbReference>
<proteinExistence type="predicted"/>
<keyword evidence="2" id="KW-0547">Nucleotide-binding</keyword>
<dbReference type="SMART" id="SM00382">
    <property type="entry name" value="AAA"/>
    <property type="match status" value="1"/>
</dbReference>
<protein>
    <submittedName>
        <fullName evidence="5">ABC transporter ATP-binding protein</fullName>
    </submittedName>
</protein>
<feature type="domain" description="ABC transporter" evidence="4">
    <location>
        <begin position="5"/>
        <end position="245"/>
    </location>
</feature>
<dbReference type="GO" id="GO:0016887">
    <property type="term" value="F:ATP hydrolysis activity"/>
    <property type="evidence" value="ECO:0007669"/>
    <property type="project" value="InterPro"/>
</dbReference>
<dbReference type="InterPro" id="IPR017871">
    <property type="entry name" value="ABC_transporter-like_CS"/>
</dbReference>
<evidence type="ECO:0000256" key="1">
    <source>
        <dbReference type="ARBA" id="ARBA00022448"/>
    </source>
</evidence>
<gene>
    <name evidence="5" type="ORF">HZZ05_01035</name>
</gene>
<dbReference type="PANTHER" id="PTHR43158:SF2">
    <property type="entry name" value="SKFA PEPTIDE EXPORT ATP-BINDING PROTEIN SKFE"/>
    <property type="match status" value="1"/>
</dbReference>
<accession>A0A853EFE3</accession>
<evidence type="ECO:0000313" key="5">
    <source>
        <dbReference type="EMBL" id="NYS68137.1"/>
    </source>
</evidence>
<comment type="caution">
    <text evidence="5">The sequence shown here is derived from an EMBL/GenBank/DDBJ whole genome shotgun (WGS) entry which is preliminary data.</text>
</comment>
<dbReference type="PROSITE" id="PS50893">
    <property type="entry name" value="ABC_TRANSPORTER_2"/>
    <property type="match status" value="1"/>
</dbReference>
<evidence type="ECO:0000259" key="4">
    <source>
        <dbReference type="PROSITE" id="PS50893"/>
    </source>
</evidence>
<dbReference type="GO" id="GO:0016020">
    <property type="term" value="C:membrane"/>
    <property type="evidence" value="ECO:0007669"/>
    <property type="project" value="InterPro"/>
</dbReference>
<name>A0A853EFE3_9ACTO</name>
<dbReference type="RefSeq" id="WP_179899483.1">
    <property type="nucleotide sequence ID" value="NZ_JACBXV010000006.1"/>
</dbReference>
<keyword evidence="1" id="KW-0813">Transport</keyword>
<dbReference type="Pfam" id="PF00005">
    <property type="entry name" value="ABC_tran"/>
    <property type="match status" value="1"/>
</dbReference>
<organism evidence="5 6">
    <name type="scientific">Actinomyces bowdenii</name>
    <dbReference type="NCBI Taxonomy" id="131109"/>
    <lineage>
        <taxon>Bacteria</taxon>
        <taxon>Bacillati</taxon>
        <taxon>Actinomycetota</taxon>
        <taxon>Actinomycetes</taxon>
        <taxon>Actinomycetales</taxon>
        <taxon>Actinomycetaceae</taxon>
        <taxon>Actinomyces</taxon>
    </lineage>
</organism>
<dbReference type="Proteomes" id="UP000572528">
    <property type="component" value="Unassembled WGS sequence"/>
</dbReference>
<dbReference type="InterPro" id="IPR027417">
    <property type="entry name" value="P-loop_NTPase"/>
</dbReference>
<dbReference type="InterPro" id="IPR015856">
    <property type="entry name" value="ABC_transpr_CbiO/EcfA_su"/>
</dbReference>
<keyword evidence="3 5" id="KW-0067">ATP-binding</keyword>
<evidence type="ECO:0000256" key="2">
    <source>
        <dbReference type="ARBA" id="ARBA00022741"/>
    </source>
</evidence>
<dbReference type="CDD" id="cd03225">
    <property type="entry name" value="ABC_cobalt_CbiO_domain1"/>
    <property type="match status" value="1"/>
</dbReference>
<dbReference type="PANTHER" id="PTHR43158">
    <property type="entry name" value="SKFA PEPTIDE EXPORT ATP-BINDING PROTEIN SKFE"/>
    <property type="match status" value="1"/>
</dbReference>
<dbReference type="EMBL" id="JACBXV010000006">
    <property type="protein sequence ID" value="NYS68137.1"/>
    <property type="molecule type" value="Genomic_DNA"/>
</dbReference>
<dbReference type="SUPFAM" id="SSF52540">
    <property type="entry name" value="P-loop containing nucleoside triphosphate hydrolases"/>
    <property type="match status" value="1"/>
</dbReference>
<evidence type="ECO:0000313" key="6">
    <source>
        <dbReference type="Proteomes" id="UP000572528"/>
    </source>
</evidence>
<dbReference type="PROSITE" id="PS00211">
    <property type="entry name" value="ABC_TRANSPORTER_1"/>
    <property type="match status" value="1"/>
</dbReference>
<dbReference type="InterPro" id="IPR003593">
    <property type="entry name" value="AAA+_ATPase"/>
</dbReference>
<dbReference type="Gene3D" id="3.40.50.300">
    <property type="entry name" value="P-loop containing nucleotide triphosphate hydrolases"/>
    <property type="match status" value="1"/>
</dbReference>
<reference evidence="5 6" key="1">
    <citation type="submission" date="2020-07" db="EMBL/GenBank/DDBJ databases">
        <title>MOT database genomes.</title>
        <authorList>
            <person name="Joseph S."/>
            <person name="Aduse-Opoku J."/>
            <person name="Hashim A."/>
            <person name="Wade W."/>
            <person name="Curtis M."/>
        </authorList>
    </citation>
    <scope>NUCLEOTIDE SEQUENCE [LARGE SCALE GENOMIC DNA]</scope>
    <source>
        <strain evidence="5 6">WMus004</strain>
    </source>
</reference>
<dbReference type="GO" id="GO:0005524">
    <property type="term" value="F:ATP binding"/>
    <property type="evidence" value="ECO:0007669"/>
    <property type="project" value="UniProtKB-KW"/>
</dbReference>
<dbReference type="InterPro" id="IPR003439">
    <property type="entry name" value="ABC_transporter-like_ATP-bd"/>
</dbReference>